<accession>A0A9W7ARX7</accession>
<reference evidence="4" key="1">
    <citation type="journal article" date="2023" name="Commun. Biol.">
        <title>Genome analysis of Parmales, the sister group of diatoms, reveals the evolutionary specialization of diatoms from phago-mixotrophs to photoautotrophs.</title>
        <authorList>
            <person name="Ban H."/>
            <person name="Sato S."/>
            <person name="Yoshikawa S."/>
            <person name="Yamada K."/>
            <person name="Nakamura Y."/>
            <person name="Ichinomiya M."/>
            <person name="Sato N."/>
            <person name="Blanc-Mathieu R."/>
            <person name="Endo H."/>
            <person name="Kuwata A."/>
            <person name="Ogata H."/>
        </authorList>
    </citation>
    <scope>NUCLEOTIDE SEQUENCE [LARGE SCALE GENOMIC DNA]</scope>
    <source>
        <strain evidence="4">NIES 3701</strain>
    </source>
</reference>
<dbReference type="Proteomes" id="UP001165085">
    <property type="component" value="Unassembled WGS sequence"/>
</dbReference>
<feature type="transmembrane region" description="Helical" evidence="2">
    <location>
        <begin position="458"/>
        <end position="479"/>
    </location>
</feature>
<feature type="transmembrane region" description="Helical" evidence="2">
    <location>
        <begin position="364"/>
        <end position="387"/>
    </location>
</feature>
<feature type="transmembrane region" description="Helical" evidence="2">
    <location>
        <begin position="499"/>
        <end position="520"/>
    </location>
</feature>
<dbReference type="EMBL" id="BRXY01000199">
    <property type="protein sequence ID" value="GMH76619.1"/>
    <property type="molecule type" value="Genomic_DNA"/>
</dbReference>
<comment type="caution">
    <text evidence="3">The sequence shown here is derived from an EMBL/GenBank/DDBJ whole genome shotgun (WGS) entry which is preliminary data.</text>
</comment>
<organism evidence="3 4">
    <name type="scientific">Triparma strigata</name>
    <dbReference type="NCBI Taxonomy" id="1606541"/>
    <lineage>
        <taxon>Eukaryota</taxon>
        <taxon>Sar</taxon>
        <taxon>Stramenopiles</taxon>
        <taxon>Ochrophyta</taxon>
        <taxon>Bolidophyceae</taxon>
        <taxon>Parmales</taxon>
        <taxon>Triparmaceae</taxon>
        <taxon>Triparma</taxon>
    </lineage>
</organism>
<evidence type="ECO:0000313" key="4">
    <source>
        <dbReference type="Proteomes" id="UP001165085"/>
    </source>
</evidence>
<feature type="compositionally biased region" description="Basic and acidic residues" evidence="1">
    <location>
        <begin position="20"/>
        <end position="32"/>
    </location>
</feature>
<keyword evidence="2" id="KW-0812">Transmembrane</keyword>
<evidence type="ECO:0000256" key="2">
    <source>
        <dbReference type="SAM" id="Phobius"/>
    </source>
</evidence>
<keyword evidence="2" id="KW-1133">Transmembrane helix</keyword>
<dbReference type="OrthoDB" id="232671at2759"/>
<keyword evidence="4" id="KW-1185">Reference proteome</keyword>
<feature type="transmembrane region" description="Helical" evidence="2">
    <location>
        <begin position="417"/>
        <end position="437"/>
    </location>
</feature>
<protein>
    <submittedName>
        <fullName evidence="3">Uncharacterized protein</fullName>
    </submittedName>
</protein>
<evidence type="ECO:0000256" key="1">
    <source>
        <dbReference type="SAM" id="MobiDB-lite"/>
    </source>
</evidence>
<gene>
    <name evidence="3" type="ORF">TrST_g338</name>
</gene>
<proteinExistence type="predicted"/>
<keyword evidence="2" id="KW-0472">Membrane</keyword>
<feature type="transmembrane region" description="Helical" evidence="2">
    <location>
        <begin position="212"/>
        <end position="234"/>
    </location>
</feature>
<sequence>MNPKVVPLIQDHVSPTNSEKGIKSTTHEQADHNSEMLLLREELTATKKALEVANKALAQASATNIPQSQVKSIVSASSSMPLQGDLNVLLFLLCEVMRPRKLVSSLPSCDKTTHLTQSDCIALAKGFDFLSKTSGSNEDAVGEYFEKYPAMREMSERNPVFEELLVLTSFRLANDAKKYAAVRLIFGALLSTFDTVTDIYMIYLYYSTGETLFANASLTSLLMNIGIQLVLVFLQNMRQSKGKMFKEMMYVVTFTKPGIDVYRVVIGAEQEKGALCNPKTEMMMTKSCELISEAIPGAIIQTYAFLTGSNQSGVAIFSLVMSVFTAAFTSTGISFDFDTDKYSQGHTPEFYGYVPDGTKKKVKIFFGMFLISACHLTAKALACALCAVEGTSTVIIYLGIDMTVFLAYKLLRRDFYHWFPIYGIVGVIVSFGIRLGVKTIVDFTGNMHMRHPYELGGAYWAFTVLSTPIACFYFGSRYLAFVENEAGTVDELSMVLNSAQVYGMIGGLIVLQFTTFAVFLRTINPEYIHTFYSTRTGNENAMGFFLNHENEEQKLFVFHENKHKWIRIREDVVKWVNEQIPEWNEAQPEWWDASRKAMVPDWAVHDKEVLKSIRSEEVVKVQEQRRKSIVNTAKETETVQPPHNAGAIRRRTILADAKKLASEND</sequence>
<feature type="region of interest" description="Disordered" evidence="1">
    <location>
        <begin position="11"/>
        <end position="32"/>
    </location>
</feature>
<feature type="transmembrane region" description="Helical" evidence="2">
    <location>
        <begin position="314"/>
        <end position="335"/>
    </location>
</feature>
<dbReference type="AlphaFoldDB" id="A0A9W7ARX7"/>
<name>A0A9W7ARX7_9STRA</name>
<feature type="transmembrane region" description="Helical" evidence="2">
    <location>
        <begin position="180"/>
        <end position="206"/>
    </location>
</feature>
<evidence type="ECO:0000313" key="3">
    <source>
        <dbReference type="EMBL" id="GMH76619.1"/>
    </source>
</evidence>
<feature type="transmembrane region" description="Helical" evidence="2">
    <location>
        <begin position="394"/>
        <end position="411"/>
    </location>
</feature>